<dbReference type="CDD" id="cd04301">
    <property type="entry name" value="NAT_SF"/>
    <property type="match status" value="1"/>
</dbReference>
<proteinExistence type="predicted"/>
<dbReference type="InterPro" id="IPR016181">
    <property type="entry name" value="Acyl_CoA_acyltransferase"/>
</dbReference>
<comment type="caution">
    <text evidence="2">The sequence shown here is derived from an EMBL/GenBank/DDBJ whole genome shotgun (WGS) entry which is preliminary data.</text>
</comment>
<dbReference type="EMBL" id="JACJFM010000008">
    <property type="protein sequence ID" value="MBB1486661.1"/>
    <property type="molecule type" value="Genomic_DNA"/>
</dbReference>
<evidence type="ECO:0000259" key="1">
    <source>
        <dbReference type="PROSITE" id="PS51186"/>
    </source>
</evidence>
<dbReference type="RefSeq" id="WP_182808441.1">
    <property type="nucleotide sequence ID" value="NZ_JACJFM010000008.1"/>
</dbReference>
<dbReference type="GO" id="GO:0016747">
    <property type="term" value="F:acyltransferase activity, transferring groups other than amino-acyl groups"/>
    <property type="evidence" value="ECO:0007669"/>
    <property type="project" value="InterPro"/>
</dbReference>
<reference evidence="2 3" key="1">
    <citation type="submission" date="2020-08" db="EMBL/GenBank/DDBJ databases">
        <title>Oceanospirillum sp. nov. isolated from marine sediment.</title>
        <authorList>
            <person name="Ji X."/>
        </authorList>
    </citation>
    <scope>NUCLEOTIDE SEQUENCE [LARGE SCALE GENOMIC DNA]</scope>
    <source>
        <strain evidence="2 3">D5</strain>
    </source>
</reference>
<organism evidence="2 3">
    <name type="scientific">Oceanospirillum sediminis</name>
    <dbReference type="NCBI Taxonomy" id="2760088"/>
    <lineage>
        <taxon>Bacteria</taxon>
        <taxon>Pseudomonadati</taxon>
        <taxon>Pseudomonadota</taxon>
        <taxon>Gammaproteobacteria</taxon>
        <taxon>Oceanospirillales</taxon>
        <taxon>Oceanospirillaceae</taxon>
        <taxon>Oceanospirillum</taxon>
    </lineage>
</organism>
<feature type="domain" description="N-acetyltransferase" evidence="1">
    <location>
        <begin position="7"/>
        <end position="150"/>
    </location>
</feature>
<keyword evidence="3" id="KW-1185">Reference proteome</keyword>
<dbReference type="Proteomes" id="UP000565262">
    <property type="component" value="Unassembled WGS sequence"/>
</dbReference>
<evidence type="ECO:0000313" key="2">
    <source>
        <dbReference type="EMBL" id="MBB1486661.1"/>
    </source>
</evidence>
<dbReference type="InterPro" id="IPR000182">
    <property type="entry name" value="GNAT_dom"/>
</dbReference>
<dbReference type="AlphaFoldDB" id="A0A839IP29"/>
<dbReference type="InterPro" id="IPR040448">
    <property type="entry name" value="PanZ_GNAT"/>
</dbReference>
<sequence>MPVLLQTLHDTSDPALLEQLSKIYHDAEPERLSQSGQENVTVENFIQNVLADETRSFYCALFNERLIGALVIHKPGDDTQWAMSHLCVRKVTRRRGVGSRLLALTLQAAKDEGAALIAPADALMTPDHIILQRMGYQLTEQSDGYLLNHR</sequence>
<protein>
    <submittedName>
        <fullName evidence="2">Acetyl-CoA sensor PanZ family protein</fullName>
    </submittedName>
</protein>
<dbReference type="SUPFAM" id="SSF55729">
    <property type="entry name" value="Acyl-CoA N-acyltransferases (Nat)"/>
    <property type="match status" value="1"/>
</dbReference>
<accession>A0A839IP29</accession>
<gene>
    <name evidence="2" type="ORF">H4O21_08580</name>
</gene>
<dbReference type="Gene3D" id="3.40.630.30">
    <property type="match status" value="1"/>
</dbReference>
<evidence type="ECO:0000313" key="3">
    <source>
        <dbReference type="Proteomes" id="UP000565262"/>
    </source>
</evidence>
<dbReference type="PROSITE" id="PS51186">
    <property type="entry name" value="GNAT"/>
    <property type="match status" value="1"/>
</dbReference>
<name>A0A839IP29_9GAMM</name>
<dbReference type="Pfam" id="PF12568">
    <property type="entry name" value="PanZ"/>
    <property type="match status" value="1"/>
</dbReference>